<name>A0ABS0LGY0_9CORY</name>
<dbReference type="SUPFAM" id="SSF103473">
    <property type="entry name" value="MFS general substrate transporter"/>
    <property type="match status" value="1"/>
</dbReference>
<feature type="transmembrane region" description="Helical" evidence="6">
    <location>
        <begin position="50"/>
        <end position="69"/>
    </location>
</feature>
<evidence type="ECO:0000256" key="1">
    <source>
        <dbReference type="ARBA" id="ARBA00004429"/>
    </source>
</evidence>
<evidence type="ECO:0000256" key="5">
    <source>
        <dbReference type="ARBA" id="ARBA00023136"/>
    </source>
</evidence>
<dbReference type="PANTHER" id="PTHR23501:SF191">
    <property type="entry name" value="VACUOLAR BASIC AMINO ACID TRANSPORTER 4"/>
    <property type="match status" value="1"/>
</dbReference>
<evidence type="ECO:0000313" key="7">
    <source>
        <dbReference type="EMBL" id="MBG9355352.1"/>
    </source>
</evidence>
<keyword evidence="3 6" id="KW-0812">Transmembrane</keyword>
<dbReference type="Pfam" id="PF07690">
    <property type="entry name" value="MFS_1"/>
    <property type="match status" value="1"/>
</dbReference>
<organism evidence="7 8">
    <name type="scientific">Corynebacterium belfantii</name>
    <dbReference type="NCBI Taxonomy" id="2014537"/>
    <lineage>
        <taxon>Bacteria</taxon>
        <taxon>Bacillati</taxon>
        <taxon>Actinomycetota</taxon>
        <taxon>Actinomycetes</taxon>
        <taxon>Mycobacteriales</taxon>
        <taxon>Corynebacteriaceae</taxon>
        <taxon>Corynebacterium</taxon>
    </lineage>
</organism>
<proteinExistence type="predicted"/>
<feature type="transmembrane region" description="Helical" evidence="6">
    <location>
        <begin position="103"/>
        <end position="124"/>
    </location>
</feature>
<keyword evidence="4 6" id="KW-1133">Transmembrane helix</keyword>
<dbReference type="Proteomes" id="UP000615580">
    <property type="component" value="Unassembled WGS sequence"/>
</dbReference>
<keyword evidence="5 6" id="KW-0472">Membrane</keyword>
<dbReference type="InterPro" id="IPR011701">
    <property type="entry name" value="MFS"/>
</dbReference>
<evidence type="ECO:0000256" key="2">
    <source>
        <dbReference type="ARBA" id="ARBA00022448"/>
    </source>
</evidence>
<keyword evidence="2" id="KW-0813">Transport</keyword>
<feature type="transmembrane region" description="Helical" evidence="6">
    <location>
        <begin position="12"/>
        <end position="38"/>
    </location>
</feature>
<evidence type="ECO:0000256" key="4">
    <source>
        <dbReference type="ARBA" id="ARBA00022989"/>
    </source>
</evidence>
<dbReference type="InterPro" id="IPR036259">
    <property type="entry name" value="MFS_trans_sf"/>
</dbReference>
<evidence type="ECO:0000256" key="3">
    <source>
        <dbReference type="ARBA" id="ARBA00022692"/>
    </source>
</evidence>
<feature type="transmembrane region" description="Helical" evidence="6">
    <location>
        <begin position="75"/>
        <end position="96"/>
    </location>
</feature>
<comment type="subcellular location">
    <subcellularLocation>
        <location evidence="1">Cell inner membrane</location>
        <topology evidence="1">Multi-pass membrane protein</topology>
    </subcellularLocation>
</comment>
<keyword evidence="8" id="KW-1185">Reference proteome</keyword>
<gene>
    <name evidence="7" type="ORF">I4J41_12570</name>
</gene>
<evidence type="ECO:0000256" key="6">
    <source>
        <dbReference type="SAM" id="Phobius"/>
    </source>
</evidence>
<comment type="caution">
    <text evidence="7">The sequence shown here is derived from an EMBL/GenBank/DDBJ whole genome shotgun (WGS) entry which is preliminary data.</text>
</comment>
<sequence>MLDLELFSYSTFSWGNITAGAVVIGEFAIIFVLPLYLINALDLSTMSAGLMLAAMAIGAFFSGAAARLVAARFGAPGTVLIGLGLEVIGVLILILLMGPDTNAWIIAAPLTLYGLGLGFASAQLTGTVLRDIPRRWLRASLRNVRHRAPGAVVRALSEGMANAAQWSLVAATVFVALGFVGALRVRRAAGEKGAPANNADLGSRVNRVSN</sequence>
<feature type="transmembrane region" description="Helical" evidence="6">
    <location>
        <begin position="163"/>
        <end position="183"/>
    </location>
</feature>
<dbReference type="Gene3D" id="1.20.1250.20">
    <property type="entry name" value="MFS general substrate transporter like domains"/>
    <property type="match status" value="1"/>
</dbReference>
<reference evidence="7 8" key="1">
    <citation type="journal article" date="2020" name="J. Clin. Microbiol.">
        <title>Assessing the Genetic Diversity of Austrian Corynebacterium diphtheriae Clinical Isolates, 2011-2019.</title>
        <authorList>
            <person name="Schaeffer J."/>
            <person name="Huhulescu S."/>
            <person name="Stoeger A."/>
            <person name="Allerberger F."/>
            <person name="Ruppitsch W."/>
        </authorList>
    </citation>
    <scope>NUCLEOTIDE SEQUENCE [LARGE SCALE GENOMIC DNA]</scope>
    <source>
        <strain evidence="7 8">04-17</strain>
    </source>
</reference>
<evidence type="ECO:0000313" key="8">
    <source>
        <dbReference type="Proteomes" id="UP000615580"/>
    </source>
</evidence>
<dbReference type="PANTHER" id="PTHR23501">
    <property type="entry name" value="MAJOR FACILITATOR SUPERFAMILY"/>
    <property type="match status" value="1"/>
</dbReference>
<accession>A0ABS0LGY0</accession>
<protein>
    <submittedName>
        <fullName evidence="7">MFS transporter</fullName>
    </submittedName>
</protein>
<dbReference type="EMBL" id="JADQUG010000082">
    <property type="protein sequence ID" value="MBG9355352.1"/>
    <property type="molecule type" value="Genomic_DNA"/>
</dbReference>